<keyword evidence="3" id="KW-1185">Reference proteome</keyword>
<feature type="compositionally biased region" description="Low complexity" evidence="1">
    <location>
        <begin position="47"/>
        <end position="72"/>
    </location>
</feature>
<reference evidence="2" key="1">
    <citation type="submission" date="2022-08" db="EMBL/GenBank/DDBJ databases">
        <authorList>
            <person name="Gutierrez-Valencia J."/>
        </authorList>
    </citation>
    <scope>NUCLEOTIDE SEQUENCE</scope>
</reference>
<accession>A0AAV0PQ20</accession>
<sequence length="233" mass="26559">MDQFGGGMGGGGGWTMIPNMTAHANSPAHSNQDQYFLHQQPTPPPQQFNQFQQQSPQQLVQQQFNQQQFQQQQPPPPPQQQQQQQQFQPMQSPPQRLIQQQTPPQPPPQQSLASHFRLSPVTEKFRTLLLLSLQLVEKLADAVENGTRDPQSDALVNELNIHFEKCQQLLNSISSSISSKSMSFDSHMVWMFGMETVEGQEKKLEETEQLLDQRRDLIGNYKNSVEDLIKSDP</sequence>
<comment type="caution">
    <text evidence="2">The sequence shown here is derived from an EMBL/GenBank/DDBJ whole genome shotgun (WGS) entry which is preliminary data.</text>
</comment>
<dbReference type="AlphaFoldDB" id="A0AAV0PQ20"/>
<dbReference type="EMBL" id="CAMGYJ010000009">
    <property type="protein sequence ID" value="CAI0473317.1"/>
    <property type="molecule type" value="Genomic_DNA"/>
</dbReference>
<dbReference type="GO" id="GO:0016592">
    <property type="term" value="C:mediator complex"/>
    <property type="evidence" value="ECO:0007669"/>
    <property type="project" value="InterPro"/>
</dbReference>
<protein>
    <recommendedName>
        <fullName evidence="4">Mediator of RNA polymerase II transcription subunit 9</fullName>
    </recommendedName>
</protein>
<proteinExistence type="predicted"/>
<feature type="compositionally biased region" description="Low complexity" evidence="1">
    <location>
        <begin position="80"/>
        <end position="102"/>
    </location>
</feature>
<feature type="compositionally biased region" description="Gly residues" evidence="1">
    <location>
        <begin position="1"/>
        <end position="14"/>
    </location>
</feature>
<dbReference type="InterPro" id="IPR038790">
    <property type="entry name" value="Med9_plant"/>
</dbReference>
<name>A0AAV0PQ20_9ROSI</name>
<gene>
    <name evidence="2" type="ORF">LITE_LOCUS39587</name>
</gene>
<dbReference type="PANTHER" id="PTHR37188:SF1">
    <property type="entry name" value="MEDIATOR OF RNA POLYMERASE II TRANSCRIPTION SUBUNIT-RELATED"/>
    <property type="match status" value="1"/>
</dbReference>
<dbReference type="PANTHER" id="PTHR37188">
    <property type="entry name" value="MEDIATOR OF RNA POLYMERASE II TRANSCRIPTION SUBUNIT-RELATED"/>
    <property type="match status" value="1"/>
</dbReference>
<feature type="region of interest" description="Disordered" evidence="1">
    <location>
        <begin position="1"/>
        <end position="113"/>
    </location>
</feature>
<evidence type="ECO:0008006" key="4">
    <source>
        <dbReference type="Google" id="ProtNLM"/>
    </source>
</evidence>
<feature type="compositionally biased region" description="Polar residues" evidence="1">
    <location>
        <begin position="22"/>
        <end position="34"/>
    </location>
</feature>
<organism evidence="2 3">
    <name type="scientific">Linum tenue</name>
    <dbReference type="NCBI Taxonomy" id="586396"/>
    <lineage>
        <taxon>Eukaryota</taxon>
        <taxon>Viridiplantae</taxon>
        <taxon>Streptophyta</taxon>
        <taxon>Embryophyta</taxon>
        <taxon>Tracheophyta</taxon>
        <taxon>Spermatophyta</taxon>
        <taxon>Magnoliopsida</taxon>
        <taxon>eudicotyledons</taxon>
        <taxon>Gunneridae</taxon>
        <taxon>Pentapetalae</taxon>
        <taxon>rosids</taxon>
        <taxon>fabids</taxon>
        <taxon>Malpighiales</taxon>
        <taxon>Linaceae</taxon>
        <taxon>Linum</taxon>
    </lineage>
</organism>
<evidence type="ECO:0000313" key="3">
    <source>
        <dbReference type="Proteomes" id="UP001154282"/>
    </source>
</evidence>
<evidence type="ECO:0000313" key="2">
    <source>
        <dbReference type="EMBL" id="CAI0473317.1"/>
    </source>
</evidence>
<evidence type="ECO:0000256" key="1">
    <source>
        <dbReference type="SAM" id="MobiDB-lite"/>
    </source>
</evidence>
<dbReference type="Proteomes" id="UP001154282">
    <property type="component" value="Unassembled WGS sequence"/>
</dbReference>